<reference evidence="2 3" key="1">
    <citation type="submission" date="2013-09" db="EMBL/GenBank/DDBJ databases">
        <title>Corchorus capsularis genome sequencing.</title>
        <authorList>
            <person name="Alam M."/>
            <person name="Haque M.S."/>
            <person name="Islam M.S."/>
            <person name="Emdad E.M."/>
            <person name="Islam M.M."/>
            <person name="Ahmed B."/>
            <person name="Halim A."/>
            <person name="Hossen Q.M.M."/>
            <person name="Hossain M.Z."/>
            <person name="Ahmed R."/>
            <person name="Khan M.M."/>
            <person name="Islam R."/>
            <person name="Rashid M.M."/>
            <person name="Khan S.A."/>
            <person name="Rahman M.S."/>
            <person name="Alam M."/>
        </authorList>
    </citation>
    <scope>NUCLEOTIDE SEQUENCE [LARGE SCALE GENOMIC DNA]</scope>
    <source>
        <strain evidence="3">cv. CVL-1</strain>
        <tissue evidence="2">Whole seedling</tissue>
    </source>
</reference>
<keyword evidence="3" id="KW-1185">Reference proteome</keyword>
<dbReference type="EMBL" id="AWWV01000639">
    <property type="protein sequence ID" value="OMP11959.1"/>
    <property type="molecule type" value="Genomic_DNA"/>
</dbReference>
<evidence type="ECO:0000313" key="2">
    <source>
        <dbReference type="EMBL" id="OMP11959.1"/>
    </source>
</evidence>
<evidence type="ECO:0000256" key="1">
    <source>
        <dbReference type="SAM" id="MobiDB-lite"/>
    </source>
</evidence>
<feature type="region of interest" description="Disordered" evidence="1">
    <location>
        <begin position="1"/>
        <end position="28"/>
    </location>
</feature>
<accession>A0A1R3KY55</accession>
<gene>
    <name evidence="2" type="ORF">CCACVL1_00196</name>
</gene>
<dbReference type="AlphaFoldDB" id="A0A1R3KY55"/>
<name>A0A1R3KY55_COCAP</name>
<comment type="caution">
    <text evidence="2">The sequence shown here is derived from an EMBL/GenBank/DDBJ whole genome shotgun (WGS) entry which is preliminary data.</text>
</comment>
<dbReference type="Proteomes" id="UP000188268">
    <property type="component" value="Unassembled WGS sequence"/>
</dbReference>
<dbReference type="Gramene" id="OMP11959">
    <property type="protein sequence ID" value="OMP11959"/>
    <property type="gene ID" value="CCACVL1_00196"/>
</dbReference>
<protein>
    <submittedName>
        <fullName evidence="2">Uncharacterized protein</fullName>
    </submittedName>
</protein>
<evidence type="ECO:0000313" key="3">
    <source>
        <dbReference type="Proteomes" id="UP000188268"/>
    </source>
</evidence>
<organism evidence="2 3">
    <name type="scientific">Corchorus capsularis</name>
    <name type="common">Jute</name>
    <dbReference type="NCBI Taxonomy" id="210143"/>
    <lineage>
        <taxon>Eukaryota</taxon>
        <taxon>Viridiplantae</taxon>
        <taxon>Streptophyta</taxon>
        <taxon>Embryophyta</taxon>
        <taxon>Tracheophyta</taxon>
        <taxon>Spermatophyta</taxon>
        <taxon>Magnoliopsida</taxon>
        <taxon>eudicotyledons</taxon>
        <taxon>Gunneridae</taxon>
        <taxon>Pentapetalae</taxon>
        <taxon>rosids</taxon>
        <taxon>malvids</taxon>
        <taxon>Malvales</taxon>
        <taxon>Malvaceae</taxon>
        <taxon>Grewioideae</taxon>
        <taxon>Apeibeae</taxon>
        <taxon>Corchorus</taxon>
    </lineage>
</organism>
<proteinExistence type="predicted"/>
<sequence>MGVERSESESGGVSVTCGLGPTLRDHDQ</sequence>